<dbReference type="PANTHER" id="PTHR28629:SF4">
    <property type="entry name" value="TRIOKINASE_FMN CYCLASE"/>
    <property type="match status" value="1"/>
</dbReference>
<evidence type="ECO:0000259" key="1">
    <source>
        <dbReference type="PROSITE" id="PS51481"/>
    </source>
</evidence>
<dbReference type="GO" id="GO:0004371">
    <property type="term" value="F:glycerone kinase activity"/>
    <property type="evidence" value="ECO:0007669"/>
    <property type="project" value="InterPro"/>
</dbReference>
<dbReference type="InterPro" id="IPR004006">
    <property type="entry name" value="DhaK_dom"/>
</dbReference>
<sequence length="338" mass="35035">MASYFATESLVPDALAGFARAHSDLVDLDAEHGFLTARRPAAGRRVALLSGGGSGHEPLHIGYVGAGMLDAACPGRIFASPHNRQIFQASCAVARDGGVLHIVKNYTGDRINFGIAAERLNRQGIRCARVLVDDDIASESESIAVGRRGMAGTVLVEKVLGAAADAGAGLDELVALGTRTSARCRSVSVASGAHNTPATGRPAFEVPAGMIEYGVGIHGERADRSLPVMPLAKLVEAMTADLVTALDPAPGATMIAMVNGLGSVTRMELYAVLGQFIAALTARGLVPGRTPVGEFVTALDMRGFSLTLLDADRETLALYDAPAHTAAWPSPATTLDRG</sequence>
<keyword evidence="4" id="KW-1185">Reference proteome</keyword>
<evidence type="ECO:0000313" key="3">
    <source>
        <dbReference type="EMBL" id="MDI5968986.1"/>
    </source>
</evidence>
<dbReference type="GO" id="GO:0019563">
    <property type="term" value="P:glycerol catabolic process"/>
    <property type="evidence" value="ECO:0007669"/>
    <property type="project" value="TreeGrafter"/>
</dbReference>
<protein>
    <submittedName>
        <fullName evidence="3">Dihydroxyacetone kinase subunit DhaK</fullName>
    </submittedName>
</protein>
<evidence type="ECO:0000313" key="2">
    <source>
        <dbReference type="EMBL" id="MDI5966236.1"/>
    </source>
</evidence>
<gene>
    <name evidence="2" type="ORF">POF43_026495</name>
    <name evidence="3" type="ORF">POF50_006445</name>
</gene>
<dbReference type="PROSITE" id="PS51481">
    <property type="entry name" value="DHAK"/>
    <property type="match status" value="1"/>
</dbReference>
<keyword evidence="3" id="KW-0808">Transferase</keyword>
<dbReference type="EMBL" id="JABXJJ020000007">
    <property type="protein sequence ID" value="MDI5968986.1"/>
    <property type="molecule type" value="Genomic_DNA"/>
</dbReference>
<dbReference type="Gene3D" id="3.40.50.10440">
    <property type="entry name" value="Dihydroxyacetone kinase, domain 1"/>
    <property type="match status" value="1"/>
</dbReference>
<reference evidence="3 4" key="1">
    <citation type="submission" date="2023-05" db="EMBL/GenBank/DDBJ databases">
        <title>Streptantibioticus silvisoli sp. nov., acidotolerant actinomycetes 1 from pine litter.</title>
        <authorList>
            <person name="Swiecimska M."/>
            <person name="Golinska P."/>
            <person name="Sangal V."/>
            <person name="Wachnowicz B."/>
            <person name="Goodfellow M."/>
        </authorList>
    </citation>
    <scope>NUCLEOTIDE SEQUENCE</scope>
    <source>
        <strain evidence="3">SL13</strain>
        <strain evidence="2 4">SL54</strain>
    </source>
</reference>
<comment type="caution">
    <text evidence="3">The sequence shown here is derived from an EMBL/GenBank/DDBJ whole genome shotgun (WGS) entry which is preliminary data.</text>
</comment>
<dbReference type="Gene3D" id="3.30.1180.20">
    <property type="entry name" value="Dihydroxyacetone kinase, domain 2"/>
    <property type="match status" value="1"/>
</dbReference>
<dbReference type="InterPro" id="IPR050861">
    <property type="entry name" value="Dihydroxyacetone_Kinase"/>
</dbReference>
<evidence type="ECO:0000313" key="4">
    <source>
        <dbReference type="Proteomes" id="UP001156398"/>
    </source>
</evidence>
<feature type="domain" description="DhaK" evidence="1">
    <location>
        <begin position="6"/>
        <end position="328"/>
    </location>
</feature>
<dbReference type="RefSeq" id="WP_271314466.1">
    <property type="nucleotide sequence ID" value="NZ_JAAGKO020000047.1"/>
</dbReference>
<proteinExistence type="predicted"/>
<dbReference type="SUPFAM" id="SSF82549">
    <property type="entry name" value="DAK1/DegV-like"/>
    <property type="match status" value="1"/>
</dbReference>
<dbReference type="EMBL" id="JAAGKO020000047">
    <property type="protein sequence ID" value="MDI5966236.1"/>
    <property type="molecule type" value="Genomic_DNA"/>
</dbReference>
<keyword evidence="3" id="KW-0418">Kinase</keyword>
<dbReference type="Pfam" id="PF02733">
    <property type="entry name" value="Dak1"/>
    <property type="match status" value="1"/>
</dbReference>
<dbReference type="PANTHER" id="PTHR28629">
    <property type="entry name" value="TRIOKINASE/FMN CYCLASE"/>
    <property type="match status" value="1"/>
</dbReference>
<dbReference type="GO" id="GO:0005829">
    <property type="term" value="C:cytosol"/>
    <property type="evidence" value="ECO:0007669"/>
    <property type="project" value="TreeGrafter"/>
</dbReference>
<dbReference type="FunFam" id="3.40.50.10440:FF:000001">
    <property type="entry name" value="Dihydroxyacetone kinase, DhaK subunit"/>
    <property type="match status" value="1"/>
</dbReference>
<name>A0AA90H097_9ACTN</name>
<accession>A0AA90H097</accession>
<organism evidence="3">
    <name type="scientific">Streptantibioticus silvisoli</name>
    <dbReference type="NCBI Taxonomy" id="2705255"/>
    <lineage>
        <taxon>Bacteria</taxon>
        <taxon>Bacillati</taxon>
        <taxon>Actinomycetota</taxon>
        <taxon>Actinomycetes</taxon>
        <taxon>Kitasatosporales</taxon>
        <taxon>Streptomycetaceae</taxon>
        <taxon>Streptantibioticus</taxon>
    </lineage>
</organism>
<dbReference type="Proteomes" id="UP001156398">
    <property type="component" value="Unassembled WGS sequence"/>
</dbReference>
<dbReference type="AlphaFoldDB" id="A0AA90H097"/>